<comment type="function">
    <text evidence="2">One of several proteins that assist in the late maturation steps of the functional core of the 30S ribosomal subunit. Associates with free 30S ribosomal subunits (but not with 30S subunits that are part of 70S ribosomes or polysomes). Required for efficient processing of 16S rRNA. May interact with the 5'-terminal helix region of 16S rRNA.</text>
</comment>
<dbReference type="SUPFAM" id="SSF89919">
    <property type="entry name" value="Ribosome-binding factor A, RbfA"/>
    <property type="match status" value="1"/>
</dbReference>
<dbReference type="HAMAP" id="MF_00003">
    <property type="entry name" value="RbfA"/>
    <property type="match status" value="1"/>
</dbReference>
<protein>
    <recommendedName>
        <fullName evidence="2">Ribosome-binding factor A</fullName>
    </recommendedName>
</protein>
<dbReference type="Gene3D" id="3.30.300.20">
    <property type="match status" value="1"/>
</dbReference>
<dbReference type="GO" id="GO:0043024">
    <property type="term" value="F:ribosomal small subunit binding"/>
    <property type="evidence" value="ECO:0007669"/>
    <property type="project" value="TreeGrafter"/>
</dbReference>
<accession>A0A1B3WE83</accession>
<organism evidence="3 4">
    <name type="scientific">Dialister pneumosintes</name>
    <dbReference type="NCBI Taxonomy" id="39950"/>
    <lineage>
        <taxon>Bacteria</taxon>
        <taxon>Bacillati</taxon>
        <taxon>Bacillota</taxon>
        <taxon>Negativicutes</taxon>
        <taxon>Veillonellales</taxon>
        <taxon>Veillonellaceae</taxon>
        <taxon>Dialister</taxon>
    </lineage>
</organism>
<dbReference type="RefSeq" id="WP_069177130.1">
    <property type="nucleotide sequence ID" value="NZ_CP017037.1"/>
</dbReference>
<dbReference type="InterPro" id="IPR015946">
    <property type="entry name" value="KH_dom-like_a/b"/>
</dbReference>
<evidence type="ECO:0000313" key="4">
    <source>
        <dbReference type="Proteomes" id="UP000094757"/>
    </source>
</evidence>
<dbReference type="GO" id="GO:0030490">
    <property type="term" value="P:maturation of SSU-rRNA"/>
    <property type="evidence" value="ECO:0007669"/>
    <property type="project" value="UniProtKB-UniRule"/>
</dbReference>
<comment type="subunit">
    <text evidence="2">Monomer. Binds 30S ribosomal subunits, but not 50S ribosomal subunits or 70S ribosomes.</text>
</comment>
<reference evidence="4" key="1">
    <citation type="submission" date="2016-08" db="EMBL/GenBank/DDBJ databases">
        <authorList>
            <person name="Holder M.E."/>
            <person name="Ajami N.J."/>
            <person name="Petrosino J.F."/>
        </authorList>
    </citation>
    <scope>NUCLEOTIDE SEQUENCE [LARGE SCALE GENOMIC DNA]</scope>
    <source>
        <strain evidence="4">F0677</strain>
    </source>
</reference>
<name>A0A1B3WE83_9FIRM</name>
<keyword evidence="2" id="KW-0963">Cytoplasm</keyword>
<evidence type="ECO:0000256" key="1">
    <source>
        <dbReference type="ARBA" id="ARBA00022517"/>
    </source>
</evidence>
<evidence type="ECO:0000256" key="2">
    <source>
        <dbReference type="HAMAP-Rule" id="MF_00003"/>
    </source>
</evidence>
<dbReference type="PANTHER" id="PTHR33515:SF1">
    <property type="entry name" value="RIBOSOME-BINDING FACTOR A, CHLOROPLASTIC-RELATED"/>
    <property type="match status" value="1"/>
</dbReference>
<sequence length="130" mass="15160">MSELRIRKMQEFIKQEVSSMLLREVKDPRLGFVTVTGVHLTGDLREATVYVSLFGSEKEKKESMTALEMATGFIRRELGKRLKIYYTPQISFEQDTSLDYGMHIEGLIKQIHKDDEAKKYDTHREQGEED</sequence>
<evidence type="ECO:0000313" key="3">
    <source>
        <dbReference type="EMBL" id="AOH39278.1"/>
    </source>
</evidence>
<dbReference type="InterPro" id="IPR023799">
    <property type="entry name" value="RbfA_dom_sf"/>
</dbReference>
<comment type="similarity">
    <text evidence="2">Belongs to the RbfA family.</text>
</comment>
<dbReference type="STRING" id="39950.BCB69_04480"/>
<dbReference type="NCBIfam" id="TIGR00082">
    <property type="entry name" value="rbfA"/>
    <property type="match status" value="1"/>
</dbReference>
<dbReference type="InterPro" id="IPR000238">
    <property type="entry name" value="RbfA"/>
</dbReference>
<dbReference type="Pfam" id="PF02033">
    <property type="entry name" value="RBFA"/>
    <property type="match status" value="1"/>
</dbReference>
<dbReference type="Proteomes" id="UP000094757">
    <property type="component" value="Chromosome"/>
</dbReference>
<dbReference type="InterPro" id="IPR020053">
    <property type="entry name" value="Ribosome-bd_factorA_CS"/>
</dbReference>
<comment type="subcellular location">
    <subcellularLocation>
        <location evidence="2">Cytoplasm</location>
    </subcellularLocation>
</comment>
<dbReference type="PANTHER" id="PTHR33515">
    <property type="entry name" value="RIBOSOME-BINDING FACTOR A, CHLOROPLASTIC-RELATED"/>
    <property type="match status" value="1"/>
</dbReference>
<dbReference type="AlphaFoldDB" id="A0A1B3WE83"/>
<dbReference type="GO" id="GO:0005829">
    <property type="term" value="C:cytosol"/>
    <property type="evidence" value="ECO:0007669"/>
    <property type="project" value="TreeGrafter"/>
</dbReference>
<proteinExistence type="inferred from homology"/>
<dbReference type="PROSITE" id="PS01319">
    <property type="entry name" value="RBFA"/>
    <property type="match status" value="1"/>
</dbReference>
<gene>
    <name evidence="2" type="primary">rbfA</name>
    <name evidence="3" type="ORF">BCB69_04480</name>
</gene>
<dbReference type="EMBL" id="CP017037">
    <property type="protein sequence ID" value="AOH39278.1"/>
    <property type="molecule type" value="Genomic_DNA"/>
</dbReference>
<dbReference type="KEGG" id="dpn:BCB69_04480"/>
<keyword evidence="1 2" id="KW-0690">Ribosome biogenesis</keyword>